<evidence type="ECO:0000313" key="2">
    <source>
        <dbReference type="EMBL" id="GFO00470.1"/>
    </source>
</evidence>
<accession>A0AAV3ZZ57</accession>
<protein>
    <submittedName>
        <fullName evidence="2">Uncharacterized protein</fullName>
    </submittedName>
</protein>
<reference evidence="2 3" key="1">
    <citation type="journal article" date="2021" name="Elife">
        <title>Chloroplast acquisition without the gene transfer in kleptoplastic sea slugs, Plakobranchus ocellatus.</title>
        <authorList>
            <person name="Maeda T."/>
            <person name="Takahashi S."/>
            <person name="Yoshida T."/>
            <person name="Shimamura S."/>
            <person name="Takaki Y."/>
            <person name="Nagai Y."/>
            <person name="Toyoda A."/>
            <person name="Suzuki Y."/>
            <person name="Arimoto A."/>
            <person name="Ishii H."/>
            <person name="Satoh N."/>
            <person name="Nishiyama T."/>
            <person name="Hasebe M."/>
            <person name="Maruyama T."/>
            <person name="Minagawa J."/>
            <person name="Obokata J."/>
            <person name="Shigenobu S."/>
        </authorList>
    </citation>
    <scope>NUCLEOTIDE SEQUENCE [LARGE SCALE GENOMIC DNA]</scope>
</reference>
<sequence length="277" mass="31641">MQFSQVAVIALLAVLTVRISMASIKYSSAEYKCENGVYRDLYDLTYATRMSLYSPFLYKLRKTRSHVWGHDIADSMQEYCFLAEKIEDTVKMMMGHIDCLKGEISNFEVMIRKSHAYCLPIGTSPTITTPAIVNGTRGPYMGVAPVGLMEGIGATHGDLSNSTGRQNILPSIRQIFESLPVVHLDYRENPCYAAAAKYAYHCYRRNSRGVYISNRDMAHDLKRLVFSMRCTYQQLARTCNKKRAFLLAILEYDWLIVPPPLDINIGYSILRTWRMKL</sequence>
<dbReference type="Proteomes" id="UP000735302">
    <property type="component" value="Unassembled WGS sequence"/>
</dbReference>
<feature type="chain" id="PRO_5043752604" evidence="1">
    <location>
        <begin position="23"/>
        <end position="277"/>
    </location>
</feature>
<dbReference type="AlphaFoldDB" id="A0AAV3ZZ57"/>
<dbReference type="EMBL" id="BLXT01003099">
    <property type="protein sequence ID" value="GFO00470.1"/>
    <property type="molecule type" value="Genomic_DNA"/>
</dbReference>
<keyword evidence="3" id="KW-1185">Reference proteome</keyword>
<keyword evidence="1" id="KW-0732">Signal</keyword>
<organism evidence="2 3">
    <name type="scientific">Plakobranchus ocellatus</name>
    <dbReference type="NCBI Taxonomy" id="259542"/>
    <lineage>
        <taxon>Eukaryota</taxon>
        <taxon>Metazoa</taxon>
        <taxon>Spiralia</taxon>
        <taxon>Lophotrochozoa</taxon>
        <taxon>Mollusca</taxon>
        <taxon>Gastropoda</taxon>
        <taxon>Heterobranchia</taxon>
        <taxon>Euthyneura</taxon>
        <taxon>Panpulmonata</taxon>
        <taxon>Sacoglossa</taxon>
        <taxon>Placobranchoidea</taxon>
        <taxon>Plakobranchidae</taxon>
        <taxon>Plakobranchus</taxon>
    </lineage>
</organism>
<gene>
    <name evidence="2" type="ORF">PoB_002697500</name>
</gene>
<feature type="signal peptide" evidence="1">
    <location>
        <begin position="1"/>
        <end position="22"/>
    </location>
</feature>
<evidence type="ECO:0000313" key="3">
    <source>
        <dbReference type="Proteomes" id="UP000735302"/>
    </source>
</evidence>
<proteinExistence type="predicted"/>
<name>A0AAV3ZZ57_9GAST</name>
<comment type="caution">
    <text evidence="2">The sequence shown here is derived from an EMBL/GenBank/DDBJ whole genome shotgun (WGS) entry which is preliminary data.</text>
</comment>
<evidence type="ECO:0000256" key="1">
    <source>
        <dbReference type="SAM" id="SignalP"/>
    </source>
</evidence>